<comment type="caution">
    <text evidence="2">The sequence shown here is derived from an EMBL/GenBank/DDBJ whole genome shotgun (WGS) entry which is preliminary data.</text>
</comment>
<dbReference type="EMBL" id="CAJJDM010000139">
    <property type="protein sequence ID" value="CAD8108215.1"/>
    <property type="molecule type" value="Genomic_DNA"/>
</dbReference>
<feature type="transmembrane region" description="Helical" evidence="1">
    <location>
        <begin position="33"/>
        <end position="61"/>
    </location>
</feature>
<keyword evidence="1" id="KW-0812">Transmembrane</keyword>
<keyword evidence="1" id="KW-1133">Transmembrane helix</keyword>
<evidence type="ECO:0000313" key="3">
    <source>
        <dbReference type="Proteomes" id="UP000688137"/>
    </source>
</evidence>
<organism evidence="2 3">
    <name type="scientific">Paramecium primaurelia</name>
    <dbReference type="NCBI Taxonomy" id="5886"/>
    <lineage>
        <taxon>Eukaryota</taxon>
        <taxon>Sar</taxon>
        <taxon>Alveolata</taxon>
        <taxon>Ciliophora</taxon>
        <taxon>Intramacronucleata</taxon>
        <taxon>Oligohymenophorea</taxon>
        <taxon>Peniculida</taxon>
        <taxon>Parameciidae</taxon>
        <taxon>Paramecium</taxon>
    </lineage>
</organism>
<feature type="transmembrane region" description="Helical" evidence="1">
    <location>
        <begin position="99"/>
        <end position="119"/>
    </location>
</feature>
<feature type="transmembrane region" description="Helical" evidence="1">
    <location>
        <begin position="379"/>
        <end position="400"/>
    </location>
</feature>
<dbReference type="OMA" id="MMISGCT"/>
<gene>
    <name evidence="2" type="ORF">PPRIM_AZ9-3.1.T1360067</name>
</gene>
<feature type="transmembrane region" description="Helical" evidence="1">
    <location>
        <begin position="322"/>
        <end position="343"/>
    </location>
</feature>
<sequence length="454" mass="51379">MAQCGRFYYEVTQNICQHFQFNQINALSILGPFVIPISIGVFNSIGLGAQGFQIFILLLVFNYGKKDASLMNQPMQLAQYLLSSIENLRKRKQPGQAAVNENLVLLLGPMMISGCTIGLHSKDYIPTFVNVIITVISLLILMTTTYSKTKQVRKIEKVATAEQMQNFEEDFINVGDGILINVEQFFTQIQSSLKRESFIKVLPQEILEMDLTIDEHKIKAKDFLNQNKNISQQIHKKLVTRGIPKLKVFFYCLTILINVGLLFQTTEMHLCDIDVFKNFMIQVWHRNQQQVTCNVSLFFLLALITKTFDIILLIQLFVSSYIFGFLLGSVGAAAQIVVIILLTKLKRVEVSTAEVTMTLPIIMFSVTLSSTIISLATGMIHDVCGVIAIFLFSIIGQKIVKPKIQKFVKPLFALHLALYFQIIMLIVFIVTQFLRNKDKGLQELFTPRVVCLGS</sequence>
<feature type="transmembrane region" description="Helical" evidence="1">
    <location>
        <begin position="125"/>
        <end position="147"/>
    </location>
</feature>
<evidence type="ECO:0000256" key="1">
    <source>
        <dbReference type="SAM" id="Phobius"/>
    </source>
</evidence>
<keyword evidence="1" id="KW-0472">Membrane</keyword>
<feature type="transmembrane region" description="Helical" evidence="1">
    <location>
        <begin position="295"/>
        <end position="316"/>
    </location>
</feature>
<proteinExistence type="predicted"/>
<name>A0A8S1PYD9_PARPR</name>
<evidence type="ECO:0000313" key="2">
    <source>
        <dbReference type="EMBL" id="CAD8108215.1"/>
    </source>
</evidence>
<reference evidence="2" key="1">
    <citation type="submission" date="2021-01" db="EMBL/GenBank/DDBJ databases">
        <authorList>
            <consortium name="Genoscope - CEA"/>
            <person name="William W."/>
        </authorList>
    </citation>
    <scope>NUCLEOTIDE SEQUENCE</scope>
</reference>
<feature type="transmembrane region" description="Helical" evidence="1">
    <location>
        <begin position="412"/>
        <end position="434"/>
    </location>
</feature>
<keyword evidence="3" id="KW-1185">Reference proteome</keyword>
<feature type="transmembrane region" description="Helical" evidence="1">
    <location>
        <begin position="355"/>
        <end position="373"/>
    </location>
</feature>
<protein>
    <submittedName>
        <fullName evidence="2">Uncharacterized protein</fullName>
    </submittedName>
</protein>
<accession>A0A8S1PYD9</accession>
<dbReference type="Proteomes" id="UP000688137">
    <property type="component" value="Unassembled WGS sequence"/>
</dbReference>
<dbReference type="AlphaFoldDB" id="A0A8S1PYD9"/>